<comment type="cofactor">
    <cofactor evidence="2">
        <name>Mg(2+)</name>
        <dbReference type="ChEBI" id="CHEBI:18420"/>
    </cofactor>
</comment>
<proteinExistence type="inferred from homology"/>
<evidence type="ECO:0000256" key="9">
    <source>
        <dbReference type="ARBA" id="ARBA00023049"/>
    </source>
</evidence>
<dbReference type="RefSeq" id="WP_371752417.1">
    <property type="nucleotide sequence ID" value="NZ_JAYJLD010000001.1"/>
</dbReference>
<keyword evidence="7" id="KW-0479">Metal-binding</keyword>
<dbReference type="PRINTS" id="PR00919">
    <property type="entry name" value="THERMOPTASE"/>
</dbReference>
<comment type="similarity">
    <text evidence="4">Belongs to the peptidase M29 family.</text>
</comment>
<keyword evidence="11" id="KW-1185">Reference proteome</keyword>
<keyword evidence="5 10" id="KW-0031">Aminopeptidase</keyword>
<reference evidence="10" key="1">
    <citation type="submission" date="2023-12" db="EMBL/GenBank/DDBJ databases">
        <title>Fervidustalea candida gen. nov., sp. nov., a novel member of the family Paenibacillaceae isolated from a geothermal area.</title>
        <authorList>
            <person name="Li W.-J."/>
            <person name="Jiao J.-Y."/>
            <person name="Chen Y."/>
        </authorList>
    </citation>
    <scope>NUCLEOTIDE SEQUENCE</scope>
    <source>
        <strain evidence="10">SYSU GA230002</strain>
    </source>
</reference>
<keyword evidence="9" id="KW-0482">Metalloprotease</keyword>
<sequence>MRTFAESQEKYAELIVKVGANIQAGQQVIVESNVANADFARLVVKTAYKAGARDVHVEWTDDEMKLIKLLHAPDDDVFKEYPLWKAKGYEEMAEAGAALIQLYAPNPDLLKDADPERVANDNKARLTAMRTFRKYVMNDKISWTIAAVPTVSWAAKVTGEAESAKSMERMWELIFKLTRIDAEEPIDAWKEHIRQLKRREAVLNEARFKKLHYRAPGTDLTIELPEKHIWMCAESRNEQGVPFVPNLPTEEVFTLPAREGVNGMVASTKPLNYNGALIENFSLSFKQGRIVDFHAEKGYETLKKLIETDDGAHYLGEVALVPHDSPISNTNLIFFNTLFDENASCHLAIGRAYPPTLEGGSKMSDDELEKHGANQSLVHVDFMIGAKNLEIDGINADGSIVPVFRNGNWAFGG</sequence>
<evidence type="ECO:0000256" key="2">
    <source>
        <dbReference type="ARBA" id="ARBA00001946"/>
    </source>
</evidence>
<organism evidence="10 11">
    <name type="scientific">Ferviditalea candida</name>
    <dbReference type="NCBI Taxonomy" id="3108399"/>
    <lineage>
        <taxon>Bacteria</taxon>
        <taxon>Bacillati</taxon>
        <taxon>Bacillota</taxon>
        <taxon>Bacilli</taxon>
        <taxon>Bacillales</taxon>
        <taxon>Paenibacillaceae</taxon>
        <taxon>Ferviditalea</taxon>
    </lineage>
</organism>
<evidence type="ECO:0000256" key="5">
    <source>
        <dbReference type="ARBA" id="ARBA00022438"/>
    </source>
</evidence>
<dbReference type="GO" id="GO:0004177">
    <property type="term" value="F:aminopeptidase activity"/>
    <property type="evidence" value="ECO:0007669"/>
    <property type="project" value="UniProtKB-KW"/>
</dbReference>
<dbReference type="Gene3D" id="3.40.1830.10">
    <property type="entry name" value="Thermophilic metalloprotease (M29)"/>
    <property type="match status" value="1"/>
</dbReference>
<accession>A0ABU5ZCU2</accession>
<keyword evidence="8" id="KW-0378">Hydrolase</keyword>
<evidence type="ECO:0000256" key="1">
    <source>
        <dbReference type="ARBA" id="ARBA00001941"/>
    </source>
</evidence>
<evidence type="ECO:0000256" key="6">
    <source>
        <dbReference type="ARBA" id="ARBA00022670"/>
    </source>
</evidence>
<dbReference type="Pfam" id="PF02073">
    <property type="entry name" value="Peptidase_M29"/>
    <property type="match status" value="1"/>
</dbReference>
<dbReference type="SUPFAM" id="SSF144052">
    <property type="entry name" value="Thermophilic metalloprotease-like"/>
    <property type="match status" value="1"/>
</dbReference>
<dbReference type="InterPro" id="IPR035097">
    <property type="entry name" value="M29_N-terminal"/>
</dbReference>
<evidence type="ECO:0000313" key="10">
    <source>
        <dbReference type="EMBL" id="MEB3100319.1"/>
    </source>
</evidence>
<evidence type="ECO:0000256" key="3">
    <source>
        <dbReference type="ARBA" id="ARBA00001947"/>
    </source>
</evidence>
<comment type="cofactor">
    <cofactor evidence="1">
        <name>Co(2+)</name>
        <dbReference type="ChEBI" id="CHEBI:48828"/>
    </cofactor>
</comment>
<dbReference type="InterPro" id="IPR000787">
    <property type="entry name" value="Peptidase_M29"/>
</dbReference>
<dbReference type="PANTHER" id="PTHR34448">
    <property type="entry name" value="AMINOPEPTIDASE"/>
    <property type="match status" value="1"/>
</dbReference>
<evidence type="ECO:0000313" key="11">
    <source>
        <dbReference type="Proteomes" id="UP001310386"/>
    </source>
</evidence>
<gene>
    <name evidence="10" type="ORF">VF724_01425</name>
</gene>
<dbReference type="Proteomes" id="UP001310386">
    <property type="component" value="Unassembled WGS sequence"/>
</dbReference>
<dbReference type="EMBL" id="JAYJLD010000001">
    <property type="protein sequence ID" value="MEB3100319.1"/>
    <property type="molecule type" value="Genomic_DNA"/>
</dbReference>
<dbReference type="PANTHER" id="PTHR34448:SF3">
    <property type="entry name" value="AMINOPEPTIDASE AMPS"/>
    <property type="match status" value="1"/>
</dbReference>
<comment type="caution">
    <text evidence="10">The sequence shown here is derived from an EMBL/GenBank/DDBJ whole genome shotgun (WGS) entry which is preliminary data.</text>
</comment>
<evidence type="ECO:0000256" key="4">
    <source>
        <dbReference type="ARBA" id="ARBA00008236"/>
    </source>
</evidence>
<name>A0ABU5ZCU2_9BACL</name>
<comment type="cofactor">
    <cofactor evidence="3">
        <name>Zn(2+)</name>
        <dbReference type="ChEBI" id="CHEBI:29105"/>
    </cofactor>
</comment>
<evidence type="ECO:0000256" key="8">
    <source>
        <dbReference type="ARBA" id="ARBA00022801"/>
    </source>
</evidence>
<dbReference type="InterPro" id="IPR052170">
    <property type="entry name" value="M29_Exopeptidase"/>
</dbReference>
<keyword evidence="6" id="KW-0645">Protease</keyword>
<evidence type="ECO:0000256" key="7">
    <source>
        <dbReference type="ARBA" id="ARBA00022723"/>
    </source>
</evidence>
<protein>
    <submittedName>
        <fullName evidence="10">Aminopeptidase</fullName>
    </submittedName>
</protein>